<feature type="non-terminal residue" evidence="2">
    <location>
        <position position="332"/>
    </location>
</feature>
<feature type="region of interest" description="Disordered" evidence="1">
    <location>
        <begin position="237"/>
        <end position="332"/>
    </location>
</feature>
<dbReference type="EMBL" id="LWDG02001336">
    <property type="protein sequence ID" value="KAE8258001.1"/>
    <property type="molecule type" value="Genomic_DNA"/>
</dbReference>
<feature type="compositionally biased region" description="Low complexity" evidence="1">
    <location>
        <begin position="51"/>
        <end position="61"/>
    </location>
</feature>
<organism evidence="2 3">
    <name type="scientific">Tilletia walkeri</name>
    <dbReference type="NCBI Taxonomy" id="117179"/>
    <lineage>
        <taxon>Eukaryota</taxon>
        <taxon>Fungi</taxon>
        <taxon>Dikarya</taxon>
        <taxon>Basidiomycota</taxon>
        <taxon>Ustilaginomycotina</taxon>
        <taxon>Exobasidiomycetes</taxon>
        <taxon>Tilletiales</taxon>
        <taxon>Tilletiaceae</taxon>
        <taxon>Tilletia</taxon>
    </lineage>
</organism>
<keyword evidence="3" id="KW-1185">Reference proteome</keyword>
<feature type="compositionally biased region" description="Polar residues" evidence="1">
    <location>
        <begin position="266"/>
        <end position="295"/>
    </location>
</feature>
<feature type="compositionally biased region" description="Low complexity" evidence="1">
    <location>
        <begin position="73"/>
        <end position="105"/>
    </location>
</feature>
<gene>
    <name evidence="2" type="ORF">A4X09_0g7874</name>
</gene>
<feature type="compositionally biased region" description="Low complexity" evidence="1">
    <location>
        <begin position="163"/>
        <end position="191"/>
    </location>
</feature>
<feature type="region of interest" description="Disordered" evidence="1">
    <location>
        <begin position="163"/>
        <end position="208"/>
    </location>
</feature>
<evidence type="ECO:0000313" key="3">
    <source>
        <dbReference type="Proteomes" id="UP000078113"/>
    </source>
</evidence>
<feature type="region of interest" description="Disordered" evidence="1">
    <location>
        <begin position="25"/>
        <end position="61"/>
    </location>
</feature>
<reference evidence="2" key="2">
    <citation type="journal article" date="2019" name="IMA Fungus">
        <title>Genome sequencing and comparison of five Tilletia species to identify candidate genes for the detection of regulated species infecting wheat.</title>
        <authorList>
            <person name="Nguyen H.D.T."/>
            <person name="Sultana T."/>
            <person name="Kesanakurti P."/>
            <person name="Hambleton S."/>
        </authorList>
    </citation>
    <scope>NUCLEOTIDE SEQUENCE</scope>
    <source>
        <strain evidence="2">DAOMC 236422</strain>
    </source>
</reference>
<comment type="caution">
    <text evidence="2">The sequence shown here is derived from an EMBL/GenBank/DDBJ whole genome shotgun (WGS) entry which is preliminary data.</text>
</comment>
<dbReference type="Proteomes" id="UP000078113">
    <property type="component" value="Unassembled WGS sequence"/>
</dbReference>
<feature type="compositionally biased region" description="Pro residues" evidence="1">
    <location>
        <begin position="40"/>
        <end position="50"/>
    </location>
</feature>
<feature type="compositionally biased region" description="Low complexity" evidence="1">
    <location>
        <begin position="25"/>
        <end position="39"/>
    </location>
</feature>
<evidence type="ECO:0000256" key="1">
    <source>
        <dbReference type="SAM" id="MobiDB-lite"/>
    </source>
</evidence>
<feature type="region of interest" description="Disordered" evidence="1">
    <location>
        <begin position="73"/>
        <end position="121"/>
    </location>
</feature>
<name>A0A8X7T174_9BASI</name>
<reference evidence="2" key="1">
    <citation type="submission" date="2016-04" db="EMBL/GenBank/DDBJ databases">
        <authorList>
            <person name="Nguyen H.D."/>
            <person name="Samba Siva P."/>
            <person name="Cullis J."/>
            <person name="Levesque C.A."/>
            <person name="Hambleton S."/>
        </authorList>
    </citation>
    <scope>NUCLEOTIDE SEQUENCE</scope>
    <source>
        <strain evidence="2">DAOMC 236422</strain>
    </source>
</reference>
<dbReference type="AlphaFoldDB" id="A0A8X7T174"/>
<sequence length="332" mass="33401">MTTNQSSTPVSGAFHGLMTRSRTRAALAAAQNANNVPSPASVPVPVPSSAPVPVSASAPVPVSTSAPVLVSTSASVPVSTSVPSSASASVSSSPAKISSSSSATPKAKGKVSSSMSSSTITARHALAEAPRTKQVPGIPAHVKGAITRSRSALLDAAAGKIAASSSRSTASSSPATSKAKGKAKASTSVSTVVARPALDEAPRRNQVPGIPAHVQGAITRSRMARLKYAARKIAIPPSRSASSSSLDKGKGKATTEVSTATAESSNDPSGNPTRPSASTALQSQLHRPPVASSSRHTLDMEVPHPSSSSLIPNEKDAEDVDEKDAEDVDEED</sequence>
<protein>
    <submittedName>
        <fullName evidence="2">Uncharacterized protein</fullName>
    </submittedName>
</protein>
<proteinExistence type="predicted"/>
<feature type="compositionally biased region" description="Low complexity" evidence="1">
    <location>
        <begin position="254"/>
        <end position="265"/>
    </location>
</feature>
<accession>A0A8X7T174</accession>
<evidence type="ECO:0000313" key="2">
    <source>
        <dbReference type="EMBL" id="KAE8258001.1"/>
    </source>
</evidence>
<feature type="compositionally biased region" description="Acidic residues" evidence="1">
    <location>
        <begin position="316"/>
        <end position="332"/>
    </location>
</feature>